<dbReference type="PANTHER" id="PTHR23026">
    <property type="entry name" value="NADPH NITROREDUCTASE"/>
    <property type="match status" value="1"/>
</dbReference>
<dbReference type="SUPFAM" id="SSF55469">
    <property type="entry name" value="FMN-dependent nitroreductase-like"/>
    <property type="match status" value="1"/>
</dbReference>
<organism evidence="5 6">
    <name type="scientific">Gordonia prachuapensis</name>
    <dbReference type="NCBI Taxonomy" id="3115651"/>
    <lineage>
        <taxon>Bacteria</taxon>
        <taxon>Bacillati</taxon>
        <taxon>Actinomycetota</taxon>
        <taxon>Actinomycetes</taxon>
        <taxon>Mycobacteriales</taxon>
        <taxon>Gordoniaceae</taxon>
        <taxon>Gordonia</taxon>
    </lineage>
</organism>
<reference evidence="5 6" key="1">
    <citation type="submission" date="2024-01" db="EMBL/GenBank/DDBJ databases">
        <title>Draft genome sequence of Gordonia sp. PKS22-38.</title>
        <authorList>
            <person name="Suphannarot A."/>
            <person name="Mingma R."/>
        </authorList>
    </citation>
    <scope>NUCLEOTIDE SEQUENCE [LARGE SCALE GENOMIC DNA]</scope>
    <source>
        <strain evidence="5 6">PKS22-38</strain>
    </source>
</reference>
<dbReference type="Proteomes" id="UP001335729">
    <property type="component" value="Unassembled WGS sequence"/>
</dbReference>
<evidence type="ECO:0000313" key="5">
    <source>
        <dbReference type="EMBL" id="MEE4023654.1"/>
    </source>
</evidence>
<gene>
    <name evidence="5" type="ORF">V1Y59_11245</name>
</gene>
<protein>
    <submittedName>
        <fullName evidence="5">Nitroreductase</fullName>
    </submittedName>
</protein>
<dbReference type="InterPro" id="IPR050627">
    <property type="entry name" value="Nitroreductase/BluB"/>
</dbReference>
<proteinExistence type="predicted"/>
<keyword evidence="3" id="KW-0560">Oxidoreductase</keyword>
<dbReference type="RefSeq" id="WP_330505050.1">
    <property type="nucleotide sequence ID" value="NZ_JAZDUE010000008.1"/>
</dbReference>
<evidence type="ECO:0000256" key="2">
    <source>
        <dbReference type="ARBA" id="ARBA00022643"/>
    </source>
</evidence>
<dbReference type="InterPro" id="IPR029479">
    <property type="entry name" value="Nitroreductase"/>
</dbReference>
<dbReference type="CDD" id="cd02136">
    <property type="entry name" value="PnbA_NfnB-like"/>
    <property type="match status" value="1"/>
</dbReference>
<evidence type="ECO:0000259" key="4">
    <source>
        <dbReference type="Pfam" id="PF00881"/>
    </source>
</evidence>
<feature type="domain" description="Nitroreductase" evidence="4">
    <location>
        <begin position="27"/>
        <end position="214"/>
    </location>
</feature>
<dbReference type="PANTHER" id="PTHR23026:SF90">
    <property type="entry name" value="IODOTYROSINE DEIODINASE 1"/>
    <property type="match status" value="1"/>
</dbReference>
<dbReference type="Gene3D" id="3.40.109.10">
    <property type="entry name" value="NADH Oxidase"/>
    <property type="match status" value="1"/>
</dbReference>
<sequence length="240" mass="26436">MTASSEATDVELAARGPANMLARLLDDRWSCRAFDGRQVPREAIERLVATAQRSASWCNTQPWQVIVTSGAATERFREALAAHVAAHPDATTFDFDPPAEYRGVYRERRRESGWQLYEAVGVERGDREASARQALQNFRFFGAPHVAIITTDALQGTYGAVDAGLYVGTFLLVAHSLGIATIPQAALAGRSDFIREHFGIPDDRKILVGISFGYADLDHPANSYRTSRASVSETVTWFDE</sequence>
<evidence type="ECO:0000256" key="3">
    <source>
        <dbReference type="ARBA" id="ARBA00023002"/>
    </source>
</evidence>
<keyword evidence="1" id="KW-0285">Flavoprotein</keyword>
<keyword evidence="6" id="KW-1185">Reference proteome</keyword>
<accession>A0ABU7MTJ8</accession>
<dbReference type="EMBL" id="JAZDUE010000008">
    <property type="protein sequence ID" value="MEE4023654.1"/>
    <property type="molecule type" value="Genomic_DNA"/>
</dbReference>
<name>A0ABU7MTJ8_9ACTN</name>
<keyword evidence="2" id="KW-0288">FMN</keyword>
<dbReference type="Pfam" id="PF00881">
    <property type="entry name" value="Nitroreductase"/>
    <property type="match status" value="1"/>
</dbReference>
<evidence type="ECO:0000313" key="6">
    <source>
        <dbReference type="Proteomes" id="UP001335729"/>
    </source>
</evidence>
<evidence type="ECO:0000256" key="1">
    <source>
        <dbReference type="ARBA" id="ARBA00022630"/>
    </source>
</evidence>
<dbReference type="InterPro" id="IPR000415">
    <property type="entry name" value="Nitroreductase-like"/>
</dbReference>
<comment type="caution">
    <text evidence="5">The sequence shown here is derived from an EMBL/GenBank/DDBJ whole genome shotgun (WGS) entry which is preliminary data.</text>
</comment>